<keyword evidence="8 9" id="KW-0472">Membrane</keyword>
<feature type="transmembrane region" description="Helical" evidence="9">
    <location>
        <begin position="328"/>
        <end position="347"/>
    </location>
</feature>
<dbReference type="GO" id="GO:0005886">
    <property type="term" value="C:plasma membrane"/>
    <property type="evidence" value="ECO:0007669"/>
    <property type="project" value="UniProtKB-SubCell"/>
</dbReference>
<evidence type="ECO:0000259" key="10">
    <source>
        <dbReference type="PROSITE" id="PS50850"/>
    </source>
</evidence>
<evidence type="ECO:0000256" key="3">
    <source>
        <dbReference type="ARBA" id="ARBA00022448"/>
    </source>
</evidence>
<keyword evidence="3" id="KW-0813">Transport</keyword>
<evidence type="ECO:0000256" key="4">
    <source>
        <dbReference type="ARBA" id="ARBA00022475"/>
    </source>
</evidence>
<feature type="transmembrane region" description="Helical" evidence="9">
    <location>
        <begin position="421"/>
        <end position="440"/>
    </location>
</feature>
<protein>
    <submittedName>
        <fullName evidence="11">Major facilitator transporter</fullName>
    </submittedName>
</protein>
<feature type="transmembrane region" description="Helical" evidence="9">
    <location>
        <begin position="261"/>
        <end position="279"/>
    </location>
</feature>
<evidence type="ECO:0000256" key="2">
    <source>
        <dbReference type="ARBA" id="ARBA00008240"/>
    </source>
</evidence>
<dbReference type="InterPro" id="IPR036259">
    <property type="entry name" value="MFS_trans_sf"/>
</dbReference>
<comment type="subcellular location">
    <subcellularLocation>
        <location evidence="1">Cell membrane</location>
        <topology evidence="1">Multi-pass membrane protein</topology>
    </subcellularLocation>
</comment>
<dbReference type="PANTHER" id="PTHR43528">
    <property type="entry name" value="ALPHA-KETOGLUTARATE PERMEASE"/>
    <property type="match status" value="1"/>
</dbReference>
<comment type="similarity">
    <text evidence="2">Belongs to the major facilitator superfamily. Metabolite:H+ Symporter (MHS) family (TC 2.A.1.6) family.</text>
</comment>
<feature type="transmembrane region" description="Helical" evidence="9">
    <location>
        <begin position="299"/>
        <end position="316"/>
    </location>
</feature>
<reference evidence="11 12" key="1">
    <citation type="journal article" date="2015" name="Genome Announc.">
        <title>Complete Genome Sequence of Methylobacterium aquaticum Strain 22A, Isolated from Racomitrium japonicum Moss.</title>
        <authorList>
            <person name="Tani A."/>
            <person name="Ogura Y."/>
            <person name="Hayashi T."/>
            <person name="Kimbara K."/>
        </authorList>
    </citation>
    <scope>NUCLEOTIDE SEQUENCE [LARGE SCALE GENOMIC DNA]</scope>
    <source>
        <strain evidence="11 12">MA-22A</strain>
    </source>
</reference>
<feature type="transmembrane region" description="Helical" evidence="9">
    <location>
        <begin position="109"/>
        <end position="128"/>
    </location>
</feature>
<organism evidence="11 12">
    <name type="scientific">Methylobacterium aquaticum</name>
    <dbReference type="NCBI Taxonomy" id="270351"/>
    <lineage>
        <taxon>Bacteria</taxon>
        <taxon>Pseudomonadati</taxon>
        <taxon>Pseudomonadota</taxon>
        <taxon>Alphaproteobacteria</taxon>
        <taxon>Hyphomicrobiales</taxon>
        <taxon>Methylobacteriaceae</taxon>
        <taxon>Methylobacterium</taxon>
    </lineage>
</organism>
<evidence type="ECO:0000313" key="11">
    <source>
        <dbReference type="EMBL" id="BAQ43721.1"/>
    </source>
</evidence>
<feature type="transmembrane region" description="Helical" evidence="9">
    <location>
        <begin position="175"/>
        <end position="198"/>
    </location>
</feature>
<keyword evidence="4" id="KW-1003">Cell membrane</keyword>
<dbReference type="PROSITE" id="PS00217">
    <property type="entry name" value="SUGAR_TRANSPORT_2"/>
    <property type="match status" value="1"/>
</dbReference>
<dbReference type="Gene3D" id="1.20.1250.20">
    <property type="entry name" value="MFS general substrate transporter like domains"/>
    <property type="match status" value="2"/>
</dbReference>
<dbReference type="SUPFAM" id="SSF103473">
    <property type="entry name" value="MFS general substrate transporter"/>
    <property type="match status" value="1"/>
</dbReference>
<dbReference type="AlphaFoldDB" id="A0A0C6EUQ0"/>
<dbReference type="PANTHER" id="PTHR43528:SF1">
    <property type="entry name" value="ALPHA-KETOGLUTARATE PERMEASE"/>
    <property type="match status" value="1"/>
</dbReference>
<dbReference type="InterPro" id="IPR051084">
    <property type="entry name" value="H+-coupled_symporters"/>
</dbReference>
<evidence type="ECO:0000313" key="12">
    <source>
        <dbReference type="Proteomes" id="UP000061432"/>
    </source>
</evidence>
<dbReference type="Pfam" id="PF07690">
    <property type="entry name" value="MFS_1"/>
    <property type="match status" value="1"/>
</dbReference>
<keyword evidence="5 9" id="KW-0812">Transmembrane</keyword>
<dbReference type="Proteomes" id="UP000061432">
    <property type="component" value="Chromosome"/>
</dbReference>
<feature type="transmembrane region" description="Helical" evidence="9">
    <location>
        <begin position="75"/>
        <end position="97"/>
    </location>
</feature>
<evidence type="ECO:0000256" key="6">
    <source>
        <dbReference type="ARBA" id="ARBA00022847"/>
    </source>
</evidence>
<name>A0A0C6EUQ0_9HYPH</name>
<proteinExistence type="inferred from homology"/>
<dbReference type="PROSITE" id="PS50850">
    <property type="entry name" value="MFS"/>
    <property type="match status" value="1"/>
</dbReference>
<dbReference type="EMBL" id="AP014704">
    <property type="protein sequence ID" value="BAQ43721.1"/>
    <property type="molecule type" value="Genomic_DNA"/>
</dbReference>
<feature type="transmembrane region" description="Helical" evidence="9">
    <location>
        <begin position="393"/>
        <end position="415"/>
    </location>
</feature>
<evidence type="ECO:0000256" key="5">
    <source>
        <dbReference type="ARBA" id="ARBA00022692"/>
    </source>
</evidence>
<evidence type="ECO:0000256" key="8">
    <source>
        <dbReference type="ARBA" id="ARBA00023136"/>
    </source>
</evidence>
<feature type="transmembrane region" description="Helical" evidence="9">
    <location>
        <begin position="210"/>
        <end position="229"/>
    </location>
</feature>
<dbReference type="InterPro" id="IPR005829">
    <property type="entry name" value="Sugar_transporter_CS"/>
</dbReference>
<dbReference type="KEGG" id="maqu:Maq22A_c01085"/>
<evidence type="ECO:0000256" key="1">
    <source>
        <dbReference type="ARBA" id="ARBA00004651"/>
    </source>
</evidence>
<keyword evidence="6" id="KW-0769">Symport</keyword>
<accession>A0A0C6EUQ0</accession>
<dbReference type="InterPro" id="IPR011701">
    <property type="entry name" value="MFS"/>
</dbReference>
<dbReference type="InterPro" id="IPR005828">
    <property type="entry name" value="MFS_sugar_transport-like"/>
</dbReference>
<feature type="domain" description="Major facilitator superfamily (MFS) profile" evidence="10">
    <location>
        <begin position="38"/>
        <end position="447"/>
    </location>
</feature>
<dbReference type="Pfam" id="PF00083">
    <property type="entry name" value="Sugar_tr"/>
    <property type="match status" value="1"/>
</dbReference>
<dbReference type="InterPro" id="IPR020846">
    <property type="entry name" value="MFS_dom"/>
</dbReference>
<gene>
    <name evidence="11" type="primary">proP</name>
    <name evidence="11" type="ORF">Maq22A_c01085</name>
</gene>
<dbReference type="FunFam" id="1.20.1250.20:FF:000001">
    <property type="entry name" value="Dicarboxylate MFS transporter"/>
    <property type="match status" value="1"/>
</dbReference>
<dbReference type="STRING" id="270351.Maq22A_c01085"/>
<dbReference type="GO" id="GO:0015293">
    <property type="term" value="F:symporter activity"/>
    <property type="evidence" value="ECO:0007669"/>
    <property type="project" value="UniProtKB-KW"/>
</dbReference>
<dbReference type="PATRIC" id="fig|270351.10.peg.215"/>
<reference evidence="12" key="2">
    <citation type="submission" date="2015-01" db="EMBL/GenBank/DDBJ databases">
        <title>Complete genome sequence of Methylobacterium aquaticum strain 22A.</title>
        <authorList>
            <person name="Tani A."/>
            <person name="Ogura Y."/>
            <person name="Hayashi T."/>
        </authorList>
    </citation>
    <scope>NUCLEOTIDE SEQUENCE [LARGE SCALE GENOMIC DNA]</scope>
    <source>
        <strain evidence="12">MA-22A</strain>
    </source>
</reference>
<evidence type="ECO:0000256" key="7">
    <source>
        <dbReference type="ARBA" id="ARBA00022989"/>
    </source>
</evidence>
<evidence type="ECO:0000256" key="9">
    <source>
        <dbReference type="SAM" id="Phobius"/>
    </source>
</evidence>
<keyword evidence="7 9" id="KW-1133">Transmembrane helix</keyword>
<sequence length="451" mass="47386">MQRIAWQYERAGNRMDGTVATIGAGQVRAGIDPRARRAIAAACIGNMLEWYDFGVYAFLAGAISAAFFPSSDPTASLLATFAAYGVGFLARPFGGAVIGRLGDRRGRKVALVLTLLMMALGTIGLGLLPTYAQIGIAAPALLVALRILQGIAAGGEWGASTAFIIEWAPEGRRGLFGSFQQVSTASGILLGSGVAALLTSLLTPEAMLAWGWRIPFLLGASLLVVGILIRRSVDETPVFEDQVARKDAAPVAPAQESGPRLGLRAFGFTIFWTVSYYMLLSYMPTFTQKFGALTASQALWSNTIGLVAMVLAVPVFGHVSDRVGRKPLLIASAVAAILLSYPLFRIIAGGAGFLTVVAIQVVFGLIVALYSGPGPAAISEMFPSHLRSTWMSIGYTLAVAVFGGFAPFVATWLIAVTGSPLAPGALYLIPMAVLTLVVVARMPETGKSRLA</sequence>
<feature type="transmembrane region" description="Helical" evidence="9">
    <location>
        <begin position="353"/>
        <end position="372"/>
    </location>
</feature>